<evidence type="ECO:0000259" key="1">
    <source>
        <dbReference type="PROSITE" id="PS50076"/>
    </source>
</evidence>
<dbReference type="PROSITE" id="PS50076">
    <property type="entry name" value="DNAJ_2"/>
    <property type="match status" value="1"/>
</dbReference>
<dbReference type="STRING" id="3775.A0A1Q3CVL3"/>
<dbReference type="CDD" id="cd06257">
    <property type="entry name" value="DnaJ"/>
    <property type="match status" value="1"/>
</dbReference>
<dbReference type="InterPro" id="IPR001623">
    <property type="entry name" value="DnaJ_domain"/>
</dbReference>
<dbReference type="InterPro" id="IPR036869">
    <property type="entry name" value="J_dom_sf"/>
</dbReference>
<dbReference type="SUPFAM" id="SSF46565">
    <property type="entry name" value="Chaperone J-domain"/>
    <property type="match status" value="1"/>
</dbReference>
<proteinExistence type="predicted"/>
<dbReference type="Gene3D" id="1.10.287.110">
    <property type="entry name" value="DnaJ domain"/>
    <property type="match status" value="1"/>
</dbReference>
<gene>
    <name evidence="2" type="ORF">CFOL_v3_27740</name>
</gene>
<organism evidence="2 3">
    <name type="scientific">Cephalotus follicularis</name>
    <name type="common">Albany pitcher plant</name>
    <dbReference type="NCBI Taxonomy" id="3775"/>
    <lineage>
        <taxon>Eukaryota</taxon>
        <taxon>Viridiplantae</taxon>
        <taxon>Streptophyta</taxon>
        <taxon>Embryophyta</taxon>
        <taxon>Tracheophyta</taxon>
        <taxon>Spermatophyta</taxon>
        <taxon>Magnoliopsida</taxon>
        <taxon>eudicotyledons</taxon>
        <taxon>Gunneridae</taxon>
        <taxon>Pentapetalae</taxon>
        <taxon>rosids</taxon>
        <taxon>fabids</taxon>
        <taxon>Oxalidales</taxon>
        <taxon>Cephalotaceae</taxon>
        <taxon>Cephalotus</taxon>
    </lineage>
</organism>
<dbReference type="InParanoid" id="A0A1Q3CVL3"/>
<evidence type="ECO:0000313" key="2">
    <source>
        <dbReference type="EMBL" id="GAV84296.1"/>
    </source>
</evidence>
<protein>
    <submittedName>
        <fullName evidence="2">DnaJ domain-containing protein</fullName>
    </submittedName>
</protein>
<dbReference type="PANTHER" id="PTHR44137:SF57">
    <property type="entry name" value="CHAPERONE DNAJ-DOMAIN PROTEIN"/>
    <property type="match status" value="1"/>
</dbReference>
<dbReference type="PANTHER" id="PTHR44137">
    <property type="entry name" value="BNAC03G44070D PROTEIN"/>
    <property type="match status" value="1"/>
</dbReference>
<dbReference type="OrthoDB" id="10250354at2759"/>
<accession>A0A1Q3CVL3</accession>
<name>A0A1Q3CVL3_CEPFO</name>
<dbReference type="AlphaFoldDB" id="A0A1Q3CVL3"/>
<keyword evidence="3" id="KW-1185">Reference proteome</keyword>
<comment type="caution">
    <text evidence="2">The sequence shown here is derived from an EMBL/GenBank/DDBJ whole genome shotgun (WGS) entry which is preliminary data.</text>
</comment>
<dbReference type="SMART" id="SM00271">
    <property type="entry name" value="DnaJ"/>
    <property type="match status" value="1"/>
</dbReference>
<dbReference type="EMBL" id="BDDD01003164">
    <property type="protein sequence ID" value="GAV84296.1"/>
    <property type="molecule type" value="Genomic_DNA"/>
</dbReference>
<sequence length="133" mass="15345">MECNKEEAIRAKEIAENKMRNGDFSGARKIAPRAHKLYKDLDNITQMLMVCEVHCGAEQRLLGNEMDWYGILQIKSRKVDEAAIRKQYRKLALRLHPDKNKFPGAEAAFKLIGDARVELLDKDKRSLHDSFCK</sequence>
<dbReference type="PRINTS" id="PR00625">
    <property type="entry name" value="JDOMAIN"/>
</dbReference>
<feature type="domain" description="J" evidence="1">
    <location>
        <begin position="67"/>
        <end position="132"/>
    </location>
</feature>
<reference evidence="3" key="1">
    <citation type="submission" date="2016-04" db="EMBL/GenBank/DDBJ databases">
        <title>Cephalotus genome sequencing.</title>
        <authorList>
            <person name="Fukushima K."/>
            <person name="Hasebe M."/>
            <person name="Fang X."/>
        </authorList>
    </citation>
    <scope>NUCLEOTIDE SEQUENCE [LARGE SCALE GENOMIC DNA]</scope>
    <source>
        <strain evidence="3">cv. St1</strain>
    </source>
</reference>
<evidence type="ECO:0000313" key="3">
    <source>
        <dbReference type="Proteomes" id="UP000187406"/>
    </source>
</evidence>
<dbReference type="Pfam" id="PF00226">
    <property type="entry name" value="DnaJ"/>
    <property type="match status" value="1"/>
</dbReference>
<dbReference type="Proteomes" id="UP000187406">
    <property type="component" value="Unassembled WGS sequence"/>
</dbReference>